<gene>
    <name evidence="5" type="ORF">SAMN05216555_102145</name>
</gene>
<dbReference type="CDD" id="cd19481">
    <property type="entry name" value="RecA-like_protease"/>
    <property type="match status" value="1"/>
</dbReference>
<accession>A0A1G8K6C4</accession>
<sequence length="456" mass="48816">MDENLGKFIKDFSVLVQLAQSGREEVPDGNQLSLALTDHLGTAATELSVVVEEIQAHRLVDVDILMESLAAEDPGHRLLGIGGGNQRNHMSLSDILQHSRMYPSFPLAQPDYSNLAIGPDEQRQVVALGLWLFRYDGAPLAVLQREANPQYGRHAATLEVIAGEAGTAAAFLAEIRSSLERNSVFKGQVIALTMGDYGPSMGGVTFLRRPELAKRDVILPDGLLDRVEDHTLGIARQASVLQEHGQHLKRGLLLYGPPGTGKTHTVRYLLSQSEGTTSVLLSGGTLARISEAARIARALAPSIVVLEDCDLIAEDRNFSHGPQPLLFEVLDAMDGLDSDADVAFVLTTNRVETLERALAQRPGRVDLAVEIPLPSEHERGRLLELYSPGLDFSTAALESAAALTAGTTASFAKELVRRAVVAAALAGQAPSDTHLEGAVEELMADSAALTRSLLGS</sequence>
<evidence type="ECO:0000256" key="2">
    <source>
        <dbReference type="ARBA" id="ARBA00022741"/>
    </source>
</evidence>
<comment type="similarity">
    <text evidence="1">Belongs to the AAA ATPase family.</text>
</comment>
<evidence type="ECO:0000256" key="3">
    <source>
        <dbReference type="ARBA" id="ARBA00022840"/>
    </source>
</evidence>
<reference evidence="6" key="1">
    <citation type="submission" date="2016-10" db="EMBL/GenBank/DDBJ databases">
        <authorList>
            <person name="Varghese N."/>
            <person name="Submissions S."/>
        </authorList>
    </citation>
    <scope>NUCLEOTIDE SEQUENCE [LARGE SCALE GENOMIC DNA]</scope>
    <source>
        <strain evidence="6">CGMCC 1.10783</strain>
    </source>
</reference>
<dbReference type="Gene3D" id="3.40.50.300">
    <property type="entry name" value="P-loop containing nucleotide triphosphate hydrolases"/>
    <property type="match status" value="1"/>
</dbReference>
<dbReference type="Gene3D" id="1.10.8.60">
    <property type="match status" value="1"/>
</dbReference>
<keyword evidence="3" id="KW-0067">ATP-binding</keyword>
<dbReference type="OrthoDB" id="9809379at2"/>
<feature type="domain" description="AAA+ ATPase" evidence="4">
    <location>
        <begin position="248"/>
        <end position="375"/>
    </location>
</feature>
<dbReference type="Proteomes" id="UP000182130">
    <property type="component" value="Unassembled WGS sequence"/>
</dbReference>
<dbReference type="InterPro" id="IPR003593">
    <property type="entry name" value="AAA+_ATPase"/>
</dbReference>
<dbReference type="InterPro" id="IPR027417">
    <property type="entry name" value="P-loop_NTPase"/>
</dbReference>
<name>A0A1G8K6C4_9MICC</name>
<protein>
    <submittedName>
        <fullName evidence="5">ATPase family associated with various cellular activities (AAA)</fullName>
    </submittedName>
</protein>
<evidence type="ECO:0000256" key="1">
    <source>
        <dbReference type="ARBA" id="ARBA00006914"/>
    </source>
</evidence>
<dbReference type="AlphaFoldDB" id="A0A1G8K6C4"/>
<dbReference type="GO" id="GO:0005524">
    <property type="term" value="F:ATP binding"/>
    <property type="evidence" value="ECO:0007669"/>
    <property type="project" value="UniProtKB-KW"/>
</dbReference>
<dbReference type="EMBL" id="FNEI01000002">
    <property type="protein sequence ID" value="SDI38917.1"/>
    <property type="molecule type" value="Genomic_DNA"/>
</dbReference>
<evidence type="ECO:0000313" key="6">
    <source>
        <dbReference type="Proteomes" id="UP000182130"/>
    </source>
</evidence>
<dbReference type="STRING" id="1045773.SAMN05216555_102145"/>
<dbReference type="PANTHER" id="PTHR23073">
    <property type="entry name" value="26S PROTEASOME REGULATORY SUBUNIT"/>
    <property type="match status" value="1"/>
</dbReference>
<evidence type="ECO:0000259" key="4">
    <source>
        <dbReference type="SMART" id="SM00382"/>
    </source>
</evidence>
<dbReference type="InterPro" id="IPR050221">
    <property type="entry name" value="26S_Proteasome_ATPase"/>
</dbReference>
<organism evidence="5 6">
    <name type="scientific">Arthrobacter cupressi</name>
    <dbReference type="NCBI Taxonomy" id="1045773"/>
    <lineage>
        <taxon>Bacteria</taxon>
        <taxon>Bacillati</taxon>
        <taxon>Actinomycetota</taxon>
        <taxon>Actinomycetes</taxon>
        <taxon>Micrococcales</taxon>
        <taxon>Micrococcaceae</taxon>
        <taxon>Arthrobacter</taxon>
    </lineage>
</organism>
<evidence type="ECO:0000313" key="5">
    <source>
        <dbReference type="EMBL" id="SDI38917.1"/>
    </source>
</evidence>
<dbReference type="RefSeq" id="WP_074586822.1">
    <property type="nucleotide sequence ID" value="NZ_FNEI01000002.1"/>
</dbReference>
<keyword evidence="6" id="KW-1185">Reference proteome</keyword>
<dbReference type="GO" id="GO:0016887">
    <property type="term" value="F:ATP hydrolysis activity"/>
    <property type="evidence" value="ECO:0007669"/>
    <property type="project" value="InterPro"/>
</dbReference>
<dbReference type="InterPro" id="IPR003959">
    <property type="entry name" value="ATPase_AAA_core"/>
</dbReference>
<proteinExistence type="inferred from homology"/>
<keyword evidence="2" id="KW-0547">Nucleotide-binding</keyword>
<dbReference type="SMART" id="SM00382">
    <property type="entry name" value="AAA"/>
    <property type="match status" value="1"/>
</dbReference>
<dbReference type="Pfam" id="PF00004">
    <property type="entry name" value="AAA"/>
    <property type="match status" value="1"/>
</dbReference>
<dbReference type="SUPFAM" id="SSF52540">
    <property type="entry name" value="P-loop containing nucleoside triphosphate hydrolases"/>
    <property type="match status" value="1"/>
</dbReference>